<dbReference type="AlphaFoldDB" id="A0AAV6TRQ1"/>
<dbReference type="PANTHER" id="PTHR47027:SF20">
    <property type="entry name" value="REVERSE TRANSCRIPTASE-LIKE PROTEIN WITH RNA-DIRECTED DNA POLYMERASE DOMAIN"/>
    <property type="match status" value="1"/>
</dbReference>
<dbReference type="PANTHER" id="PTHR47027">
    <property type="entry name" value="REVERSE TRANSCRIPTASE DOMAIN-CONTAINING PROTEIN"/>
    <property type="match status" value="1"/>
</dbReference>
<reference evidence="3 4" key="1">
    <citation type="journal article" date="2022" name="Nat. Ecol. Evol.">
        <title>A masculinizing supergene underlies an exaggerated male reproductive morph in a spider.</title>
        <authorList>
            <person name="Hendrickx F."/>
            <person name="De Corte Z."/>
            <person name="Sonet G."/>
            <person name="Van Belleghem S.M."/>
            <person name="Kostlbacher S."/>
            <person name="Vangestel C."/>
        </authorList>
    </citation>
    <scope>NUCLEOTIDE SEQUENCE [LARGE SCALE GENOMIC DNA]</scope>
    <source>
        <strain evidence="3">W744_W776</strain>
    </source>
</reference>
<feature type="region of interest" description="Disordered" evidence="1">
    <location>
        <begin position="260"/>
        <end position="283"/>
    </location>
</feature>
<keyword evidence="4" id="KW-1185">Reference proteome</keyword>
<dbReference type="PROSITE" id="PS00028">
    <property type="entry name" value="ZINC_FINGER_C2H2_1"/>
    <property type="match status" value="1"/>
</dbReference>
<organism evidence="3 4">
    <name type="scientific">Oedothorax gibbosus</name>
    <dbReference type="NCBI Taxonomy" id="931172"/>
    <lineage>
        <taxon>Eukaryota</taxon>
        <taxon>Metazoa</taxon>
        <taxon>Ecdysozoa</taxon>
        <taxon>Arthropoda</taxon>
        <taxon>Chelicerata</taxon>
        <taxon>Arachnida</taxon>
        <taxon>Araneae</taxon>
        <taxon>Araneomorphae</taxon>
        <taxon>Entelegynae</taxon>
        <taxon>Araneoidea</taxon>
        <taxon>Linyphiidae</taxon>
        <taxon>Erigoninae</taxon>
        <taxon>Oedothorax</taxon>
    </lineage>
</organism>
<dbReference type="GO" id="GO:0071897">
    <property type="term" value="P:DNA biosynthetic process"/>
    <property type="evidence" value="ECO:0007669"/>
    <property type="project" value="UniProtKB-ARBA"/>
</dbReference>
<comment type="caution">
    <text evidence="3">The sequence shown here is derived from an EMBL/GenBank/DDBJ whole genome shotgun (WGS) entry which is preliminary data.</text>
</comment>
<dbReference type="InterPro" id="IPR013087">
    <property type="entry name" value="Znf_C2H2_type"/>
</dbReference>
<accession>A0AAV6TRQ1</accession>
<dbReference type="EMBL" id="JAFNEN010001333">
    <property type="protein sequence ID" value="KAG8174080.1"/>
    <property type="molecule type" value="Genomic_DNA"/>
</dbReference>
<dbReference type="InterPro" id="IPR000477">
    <property type="entry name" value="RT_dom"/>
</dbReference>
<name>A0AAV6TRQ1_9ARAC</name>
<dbReference type="SUPFAM" id="SSF56672">
    <property type="entry name" value="DNA/RNA polymerases"/>
    <property type="match status" value="1"/>
</dbReference>
<evidence type="ECO:0000313" key="4">
    <source>
        <dbReference type="Proteomes" id="UP000827092"/>
    </source>
</evidence>
<evidence type="ECO:0000256" key="1">
    <source>
        <dbReference type="SAM" id="MobiDB-lite"/>
    </source>
</evidence>
<gene>
    <name evidence="3" type="ORF">JTE90_005172</name>
</gene>
<dbReference type="CDD" id="cd01650">
    <property type="entry name" value="RT_nLTR_like"/>
    <property type="match status" value="1"/>
</dbReference>
<evidence type="ECO:0000259" key="2">
    <source>
        <dbReference type="PROSITE" id="PS50878"/>
    </source>
</evidence>
<dbReference type="InterPro" id="IPR043502">
    <property type="entry name" value="DNA/RNA_pol_sf"/>
</dbReference>
<dbReference type="PROSITE" id="PS50878">
    <property type="entry name" value="RT_POL"/>
    <property type="match status" value="1"/>
</dbReference>
<dbReference type="Pfam" id="PF00078">
    <property type="entry name" value="RVT_1"/>
    <property type="match status" value="1"/>
</dbReference>
<feature type="domain" description="Reverse transcriptase" evidence="2">
    <location>
        <begin position="400"/>
        <end position="679"/>
    </location>
</feature>
<sequence>MDGNPLISAVGHGVPPNPAGGSGQANTQRSQDSDHLVPAARADLSAICPECGDKFKNNRGLGVHRQRKHKAAFHAEKLGAMTESSRWSTAEEARMAEVEAEIWFEDPGTTRINQIILERLAPYTQRSLESVKGKRRAAAYKALVSLKLAQLQSRRRVAVLTPSPVSAPTPSDMDFDLSFVMGDPISNDPEDRGSPLGEEDSLDETFIYHWAAEYIHSLHDEDRTPSDEYEHLLDAALAYSDLDPEEALKLTEQYILLSVPTKPKPKRGGPKKNKDCKTLSRRKQRREVYKKMQKLYHKNRSDCYNSIFQKTSFSDNLGHEDVFAFWENLLKATVATNHDPADLPSPPMKVDKMIDLLATVSAEEALKSRLPYSSAAGPDDITVKDWNRVKTRSKCKIFTIWARIGRVPAFIMTSRTIFIAKKEEAISPADARPISIASVILRHFHKILAQRLSYLLEKVLDPCQYGFRPKDGIAQAITRLDRALRTSQMELQPITLALIDLKKAFDSIDHMAIRQSLIAIGIQADFVDYIGRLYREAPTKLSFKGYESKSIHPARGVRQGDPLSPLIFLLVFDNILRAIPEVEGTGNGEHRINHLAYADDLVLLAEDKTGLQRIFDAVVPVMRATGLEINIEKSLTLCWLKDGRNKRRVFDNHPLVTVKGRYLRPLEVEDEFVYLGIRFSTNGRFPIRIELQEKL</sequence>
<evidence type="ECO:0000313" key="3">
    <source>
        <dbReference type="EMBL" id="KAG8174080.1"/>
    </source>
</evidence>
<proteinExistence type="predicted"/>
<dbReference type="Proteomes" id="UP000827092">
    <property type="component" value="Unassembled WGS sequence"/>
</dbReference>
<protein>
    <recommendedName>
        <fullName evidence="2">Reverse transcriptase domain-containing protein</fullName>
    </recommendedName>
</protein>
<feature type="region of interest" description="Disordered" evidence="1">
    <location>
        <begin position="1"/>
        <end position="36"/>
    </location>
</feature>